<evidence type="ECO:0000256" key="3">
    <source>
        <dbReference type="ARBA" id="ARBA00023251"/>
    </source>
</evidence>
<dbReference type="InterPro" id="IPR029068">
    <property type="entry name" value="Glyas_Bleomycin-R_OHBP_Dase"/>
</dbReference>
<dbReference type="eggNOG" id="COG0346">
    <property type="taxonomic scope" value="Bacteria"/>
</dbReference>
<evidence type="ECO:0000259" key="4">
    <source>
        <dbReference type="PROSITE" id="PS51819"/>
    </source>
</evidence>
<dbReference type="CDD" id="cd08349">
    <property type="entry name" value="BLMA_like"/>
    <property type="match status" value="1"/>
</dbReference>
<dbReference type="RefSeq" id="WP_075797677.1">
    <property type="nucleotide sequence ID" value="NZ_CP015583.1"/>
</dbReference>
<dbReference type="Pfam" id="PF00903">
    <property type="entry name" value="Glyoxalase"/>
    <property type="match status" value="1"/>
</dbReference>
<protein>
    <recommendedName>
        <fullName evidence="2">Bleomycin resistance protein</fullName>
    </recommendedName>
</protein>
<dbReference type="InterPro" id="IPR037523">
    <property type="entry name" value="VOC_core"/>
</dbReference>
<organism evidence="5 6">
    <name type="scientific">Roseomonas gilardii</name>
    <dbReference type="NCBI Taxonomy" id="257708"/>
    <lineage>
        <taxon>Bacteria</taxon>
        <taxon>Pseudomonadati</taxon>
        <taxon>Pseudomonadota</taxon>
        <taxon>Alphaproteobacteria</taxon>
        <taxon>Acetobacterales</taxon>
        <taxon>Roseomonadaceae</taxon>
        <taxon>Roseomonas</taxon>
    </lineage>
</organism>
<dbReference type="STRING" id="257708.RGI145_06140"/>
<dbReference type="InterPro" id="IPR000335">
    <property type="entry name" value="Bleomycin-R"/>
</dbReference>
<gene>
    <name evidence="5" type="ORF">RGI145_06140</name>
</gene>
<comment type="similarity">
    <text evidence="1">Belongs to the bleomycin resistance protein family.</text>
</comment>
<dbReference type="KEGG" id="rgi:RGI145_06140"/>
<dbReference type="Gene3D" id="3.10.180.10">
    <property type="entry name" value="2,3-Dihydroxybiphenyl 1,2-Dioxygenase, domain 1"/>
    <property type="match status" value="1"/>
</dbReference>
<name>A0A1L7AD82_9PROT</name>
<dbReference type="PROSITE" id="PS51819">
    <property type="entry name" value="VOC"/>
    <property type="match status" value="1"/>
</dbReference>
<reference evidence="5 6" key="1">
    <citation type="submission" date="2016-05" db="EMBL/GenBank/DDBJ databases">
        <title>Complete Genome and Methylome Analysis of Psychrotrophic Bacterial Isolates from Antarctic Lake Untersee.</title>
        <authorList>
            <person name="Fomenkov A."/>
            <person name="Akimov V.N."/>
            <person name="Vasilyeva L.V."/>
            <person name="Andersen D."/>
            <person name="Vincze T."/>
            <person name="Roberts R.J."/>
        </authorList>
    </citation>
    <scope>NUCLEOTIDE SEQUENCE [LARGE SCALE GENOMIC DNA]</scope>
    <source>
        <strain evidence="5 6">U14-5</strain>
    </source>
</reference>
<accession>A0A1L7AD82</accession>
<dbReference type="GO" id="GO:0046677">
    <property type="term" value="P:response to antibiotic"/>
    <property type="evidence" value="ECO:0007669"/>
    <property type="project" value="UniProtKB-KW"/>
</dbReference>
<evidence type="ECO:0000313" key="6">
    <source>
        <dbReference type="Proteomes" id="UP000185494"/>
    </source>
</evidence>
<evidence type="ECO:0000313" key="5">
    <source>
        <dbReference type="EMBL" id="APT56746.1"/>
    </source>
</evidence>
<dbReference type="InterPro" id="IPR004360">
    <property type="entry name" value="Glyas_Fos-R_dOase_dom"/>
</dbReference>
<feature type="domain" description="VOC" evidence="4">
    <location>
        <begin position="4"/>
        <end position="139"/>
    </location>
</feature>
<keyword evidence="3" id="KW-0046">Antibiotic resistance</keyword>
<evidence type="ECO:0000256" key="2">
    <source>
        <dbReference type="ARBA" id="ARBA00021572"/>
    </source>
</evidence>
<dbReference type="Proteomes" id="UP000185494">
    <property type="component" value="Chromosome 1"/>
</dbReference>
<dbReference type="EMBL" id="CP015583">
    <property type="protein sequence ID" value="APT56746.1"/>
    <property type="molecule type" value="Genomic_DNA"/>
</dbReference>
<evidence type="ECO:0000256" key="1">
    <source>
        <dbReference type="ARBA" id="ARBA00011051"/>
    </source>
</evidence>
<dbReference type="SUPFAM" id="SSF54593">
    <property type="entry name" value="Glyoxalase/Bleomycin resistance protein/Dihydroxybiphenyl dioxygenase"/>
    <property type="match status" value="1"/>
</dbReference>
<sequence length="149" mass="16931">MSFRPPPVVPELDVADIDRTLAVYCGPLGFRFHVTRPEERFAYLLRGDGNRQVHLMLQEAAGPGRRFRTAPLEHPYGRGINLQIEVPDVEALHHGALASGLSIVIPLEDRWYRQDDTEAGNRQFVLADPDGYLLRFFTGLGRRPWRAAR</sequence>
<dbReference type="AlphaFoldDB" id="A0A1L7AD82"/>
<proteinExistence type="inferred from homology"/>